<evidence type="ECO:0000256" key="3">
    <source>
        <dbReference type="ARBA" id="ARBA00022763"/>
    </source>
</evidence>
<dbReference type="EMBL" id="BAAAFR010000001">
    <property type="protein sequence ID" value="GAA0315065.1"/>
    <property type="molecule type" value="Genomic_DNA"/>
</dbReference>
<dbReference type="SUPFAM" id="SSF52540">
    <property type="entry name" value="P-loop containing nucleoside triphosphate hydrolases"/>
    <property type="match status" value="2"/>
</dbReference>
<feature type="domain" description="RecC C-terminal" evidence="10">
    <location>
        <begin position="1023"/>
        <end position="1292"/>
    </location>
</feature>
<evidence type="ECO:0000256" key="6">
    <source>
        <dbReference type="ARBA" id="ARBA00022839"/>
    </source>
</evidence>
<evidence type="ECO:0000256" key="4">
    <source>
        <dbReference type="ARBA" id="ARBA00022801"/>
    </source>
</evidence>
<reference evidence="11 12" key="1">
    <citation type="journal article" date="2019" name="Int. J. Syst. Evol. Microbiol.">
        <title>The Global Catalogue of Microorganisms (GCM) 10K type strain sequencing project: providing services to taxonomists for standard genome sequencing and annotation.</title>
        <authorList>
            <consortium name="The Broad Institute Genomics Platform"/>
            <consortium name="The Broad Institute Genome Sequencing Center for Infectious Disease"/>
            <person name="Wu L."/>
            <person name="Ma J."/>
        </authorList>
    </citation>
    <scope>NUCLEOTIDE SEQUENCE [LARGE SCALE GENOMIC DNA]</scope>
    <source>
        <strain evidence="11 12">JCM 16343</strain>
    </source>
</reference>
<dbReference type="RefSeq" id="WP_201503499.1">
    <property type="nucleotide sequence ID" value="NZ_BAAAFR010000001.1"/>
</dbReference>
<organism evidence="11 12">
    <name type="scientific">Psychrobacter aestuarii</name>
    <dbReference type="NCBI Taxonomy" id="556327"/>
    <lineage>
        <taxon>Bacteria</taxon>
        <taxon>Pseudomonadati</taxon>
        <taxon>Pseudomonadota</taxon>
        <taxon>Gammaproteobacteria</taxon>
        <taxon>Moraxellales</taxon>
        <taxon>Moraxellaceae</taxon>
        <taxon>Psychrobacter</taxon>
    </lineage>
</organism>
<evidence type="ECO:0000313" key="11">
    <source>
        <dbReference type="EMBL" id="GAA0315065.1"/>
    </source>
</evidence>
<evidence type="ECO:0000256" key="1">
    <source>
        <dbReference type="ARBA" id="ARBA00022722"/>
    </source>
</evidence>
<protein>
    <recommendedName>
        <fullName evidence="10">RecC C-terminal domain-containing protein</fullName>
    </recommendedName>
</protein>
<sequence>MFTIVQSHRTERLVDELLTAYQSKTQSIFDKFVVIVPSMVLGDWLDKSIASQAGISTLLTTQFWGQYQWSLMQQVLGRYNTWLSNTGRESEIMAVPEVPVLTGAVMQWRLFGYFSYYQQQILADDQHPLYVLLAGLIGNDTDRSQQDARLWSLATDFARVFSRYLTHRQAWLVRWGEDTPVDVEAMIAEKDTFSKQFDPEAGDTPDWLIAHYTSLERAQRHLWRLLFAAVYEHRAAIETRFWSVLETYWQDDTAGLSLASALPEKLHIFTIQQLPQAELDFLQRLSLYMDITLLHYNPSQLFWADIVDKQWLQRQQVINPNSVFLRDYGHTLLSRLGKQSRETFAMLASLSGNAFQKSFQLEWQDHFEEAEDTNFDTSAAPQTLLGHLQQDILMLDEASTQQTTRGRLSAALGEQMALDLATADDAWYSNLSNKHYEQARPWRLSYYDNSLSIHSCHNLQRQLEVLRGMIGHWLNDTNPDGSTRHLSDIVVLLPDVERHHDLINSVFVAGVGQDGLHLPAKITGVVDKSIRQLWEAIRGFYTLLDGNAARFEAAAVLDWLMLPPLYESLGLTHEQMSRGCELLIGAGFVRGFDEAHLQASLSAQDYDYRFSFSYTLDKLVLGLVMPDAPISDCLYPSDWQANVLPEKTVPASAISLSDAPIIEALCRIHKGLETCRHSHEARHNAETWLRMIEDDIIHPYFGELDQTRAMRAIFNAMNSFKSSLRANRHYQRYHSHAPQQDSAASEVEARLSRVSNLPLKLSFMLDSIESALESQQVSAEPTGVITFGRFGALRNVPFGLVVMLNMDLSEFPNRDRDNRYDLMKAGLAQRGDRFSEDDDNGAFLDALLCARSACWIFYNGQRLTDTHEHLPANPVSELLQFLQGEVQWQWQPLADVKDQHDTALQVQLQRHMPKLIEAWLVTEHPALPFDERIFIEQDTDEVSEDTLPMLEHAMRREKHAQQRTYAPAPVWRDVFDRLHGSSKDAWQKIDLLTRVEYQQLAQALTTPDDAALTHETAHSHAPTDMSHLYRQVRHPMKHFLKTQNIHIVESIAEGATQEHLSLSALHAYQVNQQLMLTPADDTADTAVQPLLYDAIMPAGVARYSSLDYQQQRIQRQCQSFYQQLSAAGITIPAQQNSLSKSKLPTWLTPCAEQIITLKVKDTHTRIALKGEVPLDASEDDASYSPKLWLKVLPNTARAPHLLWFWLMHIYWQVARQTSTAEVQAGDGKSIWCFHKGTEEFDKFKKVTSFVLPPIAYEEARAELLKWLHFAQLSAHMPIVLMPRDALTYLDKCQKDRDYQPKSSDFKKWLGTDSWGSDSNPAEYEDCALHALWQYVLQDEPPFYALKDALTPLAAPLFAPMYATLQPLS</sequence>
<proteinExistence type="predicted"/>
<dbReference type="SUPFAM" id="SSF52980">
    <property type="entry name" value="Restriction endonuclease-like"/>
    <property type="match status" value="1"/>
</dbReference>
<evidence type="ECO:0000256" key="9">
    <source>
        <dbReference type="ARBA" id="ARBA00023204"/>
    </source>
</evidence>
<evidence type="ECO:0000259" key="10">
    <source>
        <dbReference type="Pfam" id="PF17946"/>
    </source>
</evidence>
<dbReference type="InterPro" id="IPR041500">
    <property type="entry name" value="RecC_C"/>
</dbReference>
<keyword evidence="4" id="KW-0378">Hydrolase</keyword>
<accession>A0ABN0VRL4</accession>
<keyword evidence="9" id="KW-0234">DNA repair</keyword>
<keyword evidence="3" id="KW-0227">DNA damage</keyword>
<dbReference type="Proteomes" id="UP001501787">
    <property type="component" value="Unassembled WGS sequence"/>
</dbReference>
<evidence type="ECO:0000313" key="12">
    <source>
        <dbReference type="Proteomes" id="UP001501787"/>
    </source>
</evidence>
<name>A0ABN0VRL4_9GAMM</name>
<dbReference type="InterPro" id="IPR011335">
    <property type="entry name" value="Restrct_endonuc-II-like"/>
</dbReference>
<keyword evidence="6" id="KW-0269">Exonuclease</keyword>
<gene>
    <name evidence="11" type="ORF">GCM10009129_10410</name>
</gene>
<keyword evidence="12" id="KW-1185">Reference proteome</keyword>
<dbReference type="PANTHER" id="PTHR30591">
    <property type="entry name" value="RECBCD ENZYME SUBUNIT RECC"/>
    <property type="match status" value="1"/>
</dbReference>
<keyword evidence="7" id="KW-0067">ATP-binding</keyword>
<dbReference type="Gene3D" id="3.40.50.10930">
    <property type="match status" value="2"/>
</dbReference>
<keyword evidence="1" id="KW-0540">Nuclease</keyword>
<comment type="caution">
    <text evidence="11">The sequence shown here is derived from an EMBL/GenBank/DDBJ whole genome shotgun (WGS) entry which is preliminary data.</text>
</comment>
<keyword evidence="5" id="KW-0347">Helicase</keyword>
<dbReference type="Pfam" id="PF04257">
    <property type="entry name" value="Exonuc_V_gamma"/>
    <property type="match status" value="1"/>
</dbReference>
<dbReference type="PANTHER" id="PTHR30591:SF1">
    <property type="entry name" value="RECBCD ENZYME SUBUNIT RECC"/>
    <property type="match status" value="1"/>
</dbReference>
<dbReference type="InterPro" id="IPR027417">
    <property type="entry name" value="P-loop_NTPase"/>
</dbReference>
<dbReference type="Gene3D" id="3.40.50.300">
    <property type="entry name" value="P-loop containing nucleotide triphosphate hydrolases"/>
    <property type="match status" value="2"/>
</dbReference>
<keyword evidence="8" id="KW-0238">DNA-binding</keyword>
<dbReference type="Pfam" id="PF17946">
    <property type="entry name" value="RecC_C"/>
    <property type="match status" value="1"/>
</dbReference>
<evidence type="ECO:0000256" key="5">
    <source>
        <dbReference type="ARBA" id="ARBA00022806"/>
    </source>
</evidence>
<evidence type="ECO:0000256" key="7">
    <source>
        <dbReference type="ARBA" id="ARBA00022840"/>
    </source>
</evidence>
<evidence type="ECO:0000256" key="8">
    <source>
        <dbReference type="ARBA" id="ARBA00023125"/>
    </source>
</evidence>
<keyword evidence="2" id="KW-0547">Nucleotide-binding</keyword>
<evidence type="ECO:0000256" key="2">
    <source>
        <dbReference type="ARBA" id="ARBA00022741"/>
    </source>
</evidence>